<dbReference type="PROSITE" id="PS00745">
    <property type="entry name" value="RF_PROK_I"/>
    <property type="match status" value="1"/>
</dbReference>
<dbReference type="Pfam" id="PF00472">
    <property type="entry name" value="RF-1"/>
    <property type="match status" value="1"/>
</dbReference>
<dbReference type="InterPro" id="IPR052104">
    <property type="entry name" value="Mito_Release_Factor_mL62"/>
</dbReference>
<organism evidence="3 4">
    <name type="scientific">Neorhodopirellula lusitana</name>
    <dbReference type="NCBI Taxonomy" id="445327"/>
    <lineage>
        <taxon>Bacteria</taxon>
        <taxon>Pseudomonadati</taxon>
        <taxon>Planctomycetota</taxon>
        <taxon>Planctomycetia</taxon>
        <taxon>Pirellulales</taxon>
        <taxon>Pirellulaceae</taxon>
        <taxon>Neorhodopirellula</taxon>
    </lineage>
</organism>
<dbReference type="NCBIfam" id="NF006718">
    <property type="entry name" value="PRK09256.1"/>
    <property type="match status" value="1"/>
</dbReference>
<proteinExistence type="predicted"/>
<dbReference type="PANTHER" id="PTHR11075">
    <property type="entry name" value="PEPTIDE CHAIN RELEASE FACTOR"/>
    <property type="match status" value="1"/>
</dbReference>
<reference evidence="3 4" key="1">
    <citation type="submission" date="2017-05" db="EMBL/GenBank/DDBJ databases">
        <authorList>
            <person name="Varghese N."/>
            <person name="Submissions S."/>
        </authorList>
    </citation>
    <scope>NUCLEOTIDE SEQUENCE [LARGE SCALE GENOMIC DNA]</scope>
    <source>
        <strain evidence="3 4">DSM 25457</strain>
    </source>
</reference>
<name>A0ABY1QQ22_9BACT</name>
<dbReference type="Proteomes" id="UP001158067">
    <property type="component" value="Unassembled WGS sequence"/>
</dbReference>
<evidence type="ECO:0000259" key="2">
    <source>
        <dbReference type="PROSITE" id="PS00745"/>
    </source>
</evidence>
<evidence type="ECO:0000313" key="4">
    <source>
        <dbReference type="Proteomes" id="UP001158067"/>
    </source>
</evidence>
<dbReference type="PANTHER" id="PTHR11075:SF54">
    <property type="entry name" value="LARGE RIBOSOMAL SUBUNIT PROTEIN ML62"/>
    <property type="match status" value="1"/>
</dbReference>
<evidence type="ECO:0000256" key="1">
    <source>
        <dbReference type="SAM" id="MobiDB-lite"/>
    </source>
</evidence>
<accession>A0ABY1QQ22</accession>
<dbReference type="EMBL" id="FXUG01000022">
    <property type="protein sequence ID" value="SMP76845.1"/>
    <property type="molecule type" value="Genomic_DNA"/>
</dbReference>
<feature type="compositionally biased region" description="Basic residues" evidence="1">
    <location>
        <begin position="105"/>
        <end position="135"/>
    </location>
</feature>
<feature type="region of interest" description="Disordered" evidence="1">
    <location>
        <begin position="105"/>
        <end position="142"/>
    </location>
</feature>
<sequence length="142" mass="16241">MSDLAVTHRFVIPEAALTWSATRSSGPGGQNVNKVNSKVTLRWKPESQDGFDDAWRRRFESRYATRITKDGELVLHSEKTRDQIRNLADARARLVSMLLECRIPPKARKATRPTLGSKKRRIEGKKRQSQKKRMRGAPGRDD</sequence>
<gene>
    <name evidence="3" type="ORF">SAMN06265222_12226</name>
</gene>
<feature type="domain" description="Prokaryotic-type class I peptide chain release factors" evidence="2">
    <location>
        <begin position="23"/>
        <end position="39"/>
    </location>
</feature>
<dbReference type="SUPFAM" id="SSF110916">
    <property type="entry name" value="Peptidyl-tRNA hydrolase domain-like"/>
    <property type="match status" value="1"/>
</dbReference>
<comment type="caution">
    <text evidence="3">The sequence shown here is derived from an EMBL/GenBank/DDBJ whole genome shotgun (WGS) entry which is preliminary data.</text>
</comment>
<dbReference type="InterPro" id="IPR000352">
    <property type="entry name" value="Pep_chain_release_fac_I"/>
</dbReference>
<dbReference type="RefSeq" id="WP_283435286.1">
    <property type="nucleotide sequence ID" value="NZ_CAWLDM010000001.1"/>
</dbReference>
<keyword evidence="4" id="KW-1185">Reference proteome</keyword>
<evidence type="ECO:0000313" key="3">
    <source>
        <dbReference type="EMBL" id="SMP76845.1"/>
    </source>
</evidence>
<protein>
    <submittedName>
        <fullName evidence="3">Ribosome-associated protein</fullName>
    </submittedName>
</protein>
<dbReference type="Gene3D" id="3.30.160.20">
    <property type="match status" value="1"/>
</dbReference>